<dbReference type="InterPro" id="IPR015424">
    <property type="entry name" value="PyrdxlP-dep_Trfase"/>
</dbReference>
<organism evidence="7 8">
    <name type="scientific">Citrobacter freundii</name>
    <dbReference type="NCBI Taxonomy" id="546"/>
    <lineage>
        <taxon>Bacteria</taxon>
        <taxon>Pseudomonadati</taxon>
        <taxon>Pseudomonadota</taxon>
        <taxon>Gammaproteobacteria</taxon>
        <taxon>Enterobacterales</taxon>
        <taxon>Enterobacteriaceae</taxon>
        <taxon>Citrobacter</taxon>
        <taxon>Citrobacter freundii complex</taxon>
    </lineage>
</organism>
<dbReference type="AlphaFoldDB" id="A0A7G2IZA6"/>
<evidence type="ECO:0000256" key="3">
    <source>
        <dbReference type="ARBA" id="ARBA00022576"/>
    </source>
</evidence>
<dbReference type="InterPro" id="IPR005814">
    <property type="entry name" value="Aminotrans_3"/>
</dbReference>
<dbReference type="InterPro" id="IPR049704">
    <property type="entry name" value="Aminotrans_3_PPA_site"/>
</dbReference>
<dbReference type="SUPFAM" id="SSF53383">
    <property type="entry name" value="PLP-dependent transferases"/>
    <property type="match status" value="1"/>
</dbReference>
<evidence type="ECO:0000313" key="8">
    <source>
        <dbReference type="Proteomes" id="UP000019194"/>
    </source>
</evidence>
<dbReference type="FunFam" id="3.40.640.10:FF:000004">
    <property type="entry name" value="Acetylornithine aminotransferase"/>
    <property type="match status" value="1"/>
</dbReference>
<keyword evidence="4 7" id="KW-0808">Transferase</keyword>
<dbReference type="Gene3D" id="3.40.640.10">
    <property type="entry name" value="Type I PLP-dependent aspartate aminotransferase-like (Major domain)"/>
    <property type="match status" value="1"/>
</dbReference>
<dbReference type="InterPro" id="IPR015422">
    <property type="entry name" value="PyrdxlP-dep_Trfase_small"/>
</dbReference>
<evidence type="ECO:0000256" key="5">
    <source>
        <dbReference type="ARBA" id="ARBA00022898"/>
    </source>
</evidence>
<dbReference type="GO" id="GO:0030170">
    <property type="term" value="F:pyridoxal phosphate binding"/>
    <property type="evidence" value="ECO:0007669"/>
    <property type="project" value="InterPro"/>
</dbReference>
<protein>
    <submittedName>
        <fullName evidence="7">Diaminobutyrate--2-oxoglutarate aminotransferase</fullName>
        <ecNumber evidence="7">2.6.1.76</ecNumber>
    </submittedName>
</protein>
<dbReference type="EC" id="2.6.1.76" evidence="7"/>
<dbReference type="PROSITE" id="PS00600">
    <property type="entry name" value="AA_TRANSFER_CLASS_3"/>
    <property type="match status" value="1"/>
</dbReference>
<evidence type="ECO:0000256" key="4">
    <source>
        <dbReference type="ARBA" id="ARBA00022679"/>
    </source>
</evidence>
<keyword evidence="5 6" id="KW-0663">Pyridoxal phosphate</keyword>
<dbReference type="PIRSF" id="PIRSF000521">
    <property type="entry name" value="Transaminase_4ab_Lys_Orn"/>
    <property type="match status" value="1"/>
</dbReference>
<comment type="similarity">
    <text evidence="2 6">Belongs to the class-III pyridoxal-phosphate-dependent aminotransferase family.</text>
</comment>
<dbReference type="PANTHER" id="PTHR43552:SF1">
    <property type="entry name" value="DIAMINOBUTYRATE--2-OXOGLUTARATE AMINOTRANSFERASE"/>
    <property type="match status" value="1"/>
</dbReference>
<evidence type="ECO:0000256" key="2">
    <source>
        <dbReference type="ARBA" id="ARBA00008954"/>
    </source>
</evidence>
<dbReference type="PANTHER" id="PTHR43552">
    <property type="entry name" value="DIAMINOBUTYRATE--2-OXOGLUTARATE AMINOTRANSFERASE"/>
    <property type="match status" value="1"/>
</dbReference>
<dbReference type="InterPro" id="IPR015421">
    <property type="entry name" value="PyrdxlP-dep_Trfase_major"/>
</dbReference>
<name>A0A7G2IZA6_CITFR</name>
<evidence type="ECO:0000256" key="1">
    <source>
        <dbReference type="ARBA" id="ARBA00001933"/>
    </source>
</evidence>
<dbReference type="CDD" id="cd00610">
    <property type="entry name" value="OAT_like"/>
    <property type="match status" value="1"/>
</dbReference>
<dbReference type="NCBIfam" id="NF005386">
    <property type="entry name" value="PRK06931.1"/>
    <property type="match status" value="1"/>
</dbReference>
<sequence length="497" mass="53900">MMTDKVRIDTLSANSLPQSNDTFLARQAEFESNVRSYPRKLPLAIAKAQGVWITDVENNQYLDCLAGAGTLALGHNHPEVLQSIQSVITSGLPLHTLDLTTPLKDEFSSYLLSLLPGQGKEYCLQFTGPSGADAVEAALKLAKKVTGRSSIISFSGGYHGMTHGALSVTGNLSPKEAVSNMMAEVQFMPYPHQYRCPLGIGGDAGVKALTYYFENLINDVESGVRKPAAVILEAVQGEGGVNPAPVEWLQRIRKVTQEHGILLIIDEVQAGFARTGKLFAFEHAGIEPDIIVMSKAVGGGLPLAVLGIKKQFDAWAPGHHTGTFRGNQLAMATGLTTLKILKDDKIADKVAAQGEWLKGKLTDLQKRYPVIGQVRGLGLMIGLEIVNPNEAQDHMGCYPADGELSALLQKKCFENGLILERGGRNGCVLRLLPSLLITNAELEIFLDKFEKRPAGRWREAGLNGVGSNVRRKPDSVRLGAKHRRLSGRYRAEYASGR</sequence>
<dbReference type="NCBIfam" id="TIGR00709">
    <property type="entry name" value="dat"/>
    <property type="match status" value="1"/>
</dbReference>
<keyword evidence="3 7" id="KW-0032">Aminotransferase</keyword>
<comment type="caution">
    <text evidence="7">The sequence shown here is derived from an EMBL/GenBank/DDBJ whole genome shotgun (WGS) entry which is preliminary data.</text>
</comment>
<dbReference type="EMBL" id="CBWP010000089">
    <property type="protein sequence ID" value="CDL41863.1"/>
    <property type="molecule type" value="Genomic_DNA"/>
</dbReference>
<dbReference type="Proteomes" id="UP000019194">
    <property type="component" value="Unassembled WGS sequence"/>
</dbReference>
<evidence type="ECO:0000313" key="7">
    <source>
        <dbReference type="EMBL" id="CDL41863.1"/>
    </source>
</evidence>
<reference evidence="7 8" key="1">
    <citation type="submission" date="2013-10" db="EMBL/GenBank/DDBJ databases">
        <title>Antibiotic resistance diversity of beta-lactamase producers in the General Hospital Vienna.</title>
        <authorList>
            <person name="Barisic I."/>
            <person name="Mitteregger D."/>
            <person name="Hirschl A.M."/>
            <person name="Noehammer C."/>
            <person name="Wiesinger-Mayr H."/>
        </authorList>
    </citation>
    <scope>NUCLEOTIDE SEQUENCE [LARGE SCALE GENOMIC DNA]</scope>
    <source>
        <strain evidence="7 8">ISC11</strain>
    </source>
</reference>
<dbReference type="Pfam" id="PF00202">
    <property type="entry name" value="Aminotran_3"/>
    <property type="match status" value="1"/>
</dbReference>
<dbReference type="GO" id="GO:0045303">
    <property type="term" value="F:diaminobutyrate-2-oxoglutarate transaminase activity"/>
    <property type="evidence" value="ECO:0007669"/>
    <property type="project" value="UniProtKB-EC"/>
</dbReference>
<evidence type="ECO:0000256" key="6">
    <source>
        <dbReference type="RuleBase" id="RU003560"/>
    </source>
</evidence>
<dbReference type="Gene3D" id="3.90.1150.10">
    <property type="entry name" value="Aspartate Aminotransferase, domain 1"/>
    <property type="match status" value="1"/>
</dbReference>
<proteinExistence type="inferred from homology"/>
<accession>A0A7G2IZA6</accession>
<comment type="cofactor">
    <cofactor evidence="1">
        <name>pyridoxal 5'-phosphate</name>
        <dbReference type="ChEBI" id="CHEBI:597326"/>
    </cofactor>
</comment>
<dbReference type="InterPro" id="IPR004637">
    <property type="entry name" value="Dat"/>
</dbReference>